<evidence type="ECO:0000256" key="2">
    <source>
        <dbReference type="ARBA" id="ARBA00004173"/>
    </source>
</evidence>
<dbReference type="GeneID" id="36514724"/>
<dbReference type="GO" id="GO:0005739">
    <property type="term" value="C:mitochondrion"/>
    <property type="evidence" value="ECO:0007669"/>
    <property type="project" value="UniProtKB-SubCell"/>
</dbReference>
<comment type="similarity">
    <text evidence="3">Belongs to the RRG9 family.</text>
</comment>
<comment type="subcellular location">
    <subcellularLocation>
        <location evidence="2">Mitochondrion</location>
    </subcellularLocation>
</comment>
<feature type="compositionally biased region" description="Basic residues" evidence="5">
    <location>
        <begin position="132"/>
        <end position="149"/>
    </location>
</feature>
<protein>
    <recommendedName>
        <fullName evidence="4">Required for respiratory growth protein 9, mitochondrial</fullName>
    </recommendedName>
</protein>
<comment type="function">
    <text evidence="1">Required for respiratory activity and maintenance and expression of the mitochondrial genome.</text>
</comment>
<dbReference type="PANTHER" id="PTHR13475">
    <property type="entry name" value="NEUGRIN"/>
    <property type="match status" value="1"/>
</dbReference>
<evidence type="ECO:0000256" key="5">
    <source>
        <dbReference type="SAM" id="MobiDB-lite"/>
    </source>
</evidence>
<dbReference type="Pfam" id="PF06413">
    <property type="entry name" value="Neugrin"/>
    <property type="match status" value="1"/>
</dbReference>
<comment type="caution">
    <text evidence="6">The sequence shown here is derived from an EMBL/GenBank/DDBJ whole genome shotgun (WGS) entry which is preliminary data.</text>
</comment>
<dbReference type="STRING" id="45607.A0A2T0FEF0"/>
<organism evidence="6 8">
    <name type="scientific">Wickerhamiella sorbophila</name>
    <dbReference type="NCBI Taxonomy" id="45607"/>
    <lineage>
        <taxon>Eukaryota</taxon>
        <taxon>Fungi</taxon>
        <taxon>Dikarya</taxon>
        <taxon>Ascomycota</taxon>
        <taxon>Saccharomycotina</taxon>
        <taxon>Dipodascomycetes</taxon>
        <taxon>Dipodascales</taxon>
        <taxon>Trichomonascaceae</taxon>
        <taxon>Wickerhamiella</taxon>
    </lineage>
</organism>
<dbReference type="OrthoDB" id="5578174at2759"/>
<gene>
    <name evidence="6" type="ORF">B9G98_00975</name>
    <name evidence="7" type="ORF">B9G98_01807</name>
</gene>
<evidence type="ECO:0000256" key="4">
    <source>
        <dbReference type="ARBA" id="ARBA00013566"/>
    </source>
</evidence>
<dbReference type="EMBL" id="NDIQ01000001">
    <property type="protein sequence ID" value="PRT53355.1"/>
    <property type="molecule type" value="Genomic_DNA"/>
</dbReference>
<dbReference type="Proteomes" id="UP000238350">
    <property type="component" value="Unassembled WGS sequence"/>
</dbReference>
<evidence type="ECO:0000256" key="3">
    <source>
        <dbReference type="ARBA" id="ARBA00010895"/>
    </source>
</evidence>
<evidence type="ECO:0000256" key="1">
    <source>
        <dbReference type="ARBA" id="ARBA00003548"/>
    </source>
</evidence>
<sequence>MQRLRWFSTGAQMLAAKPATKPIKRSVPYYIKGSWDLSGATEPVKPAVNVPKNWRKSDIDMWKRHMFALREKFPDGFKPIKRLSREKIEEVRDLKRAFPELTNDDLGMRFKVSPESIRHVLKSKWKPDAKEHKKLQARWKRRGDRLKDV</sequence>
<proteinExistence type="inferred from homology"/>
<feature type="region of interest" description="Disordered" evidence="5">
    <location>
        <begin position="126"/>
        <end position="149"/>
    </location>
</feature>
<evidence type="ECO:0000313" key="8">
    <source>
        <dbReference type="Proteomes" id="UP000238350"/>
    </source>
</evidence>
<evidence type="ECO:0000313" key="7">
    <source>
        <dbReference type="EMBL" id="PRT54187.1"/>
    </source>
</evidence>
<dbReference type="AlphaFoldDB" id="A0A2T0FEF0"/>
<dbReference type="RefSeq" id="XP_024663301.1">
    <property type="nucleotide sequence ID" value="XM_024807533.1"/>
</dbReference>
<evidence type="ECO:0000313" key="6">
    <source>
        <dbReference type="EMBL" id="PRT53355.1"/>
    </source>
</evidence>
<dbReference type="GO" id="GO:0005634">
    <property type="term" value="C:nucleus"/>
    <property type="evidence" value="ECO:0007669"/>
    <property type="project" value="TreeGrafter"/>
</dbReference>
<accession>A0A2T0FEF0</accession>
<reference evidence="6 8" key="1">
    <citation type="submission" date="2017-04" db="EMBL/GenBank/DDBJ databases">
        <title>Genome sequencing of [Candida] sorbophila.</title>
        <authorList>
            <person name="Ahn J.O."/>
        </authorList>
    </citation>
    <scope>NUCLEOTIDE SEQUENCE [LARGE SCALE GENOMIC DNA]</scope>
    <source>
        <strain evidence="6 8">DS02</strain>
    </source>
</reference>
<keyword evidence="8" id="KW-1185">Reference proteome</keyword>
<name>A0A2T0FEF0_9ASCO</name>
<dbReference type="EMBL" id="NDIQ01000015">
    <property type="protein sequence ID" value="PRT54187.1"/>
    <property type="molecule type" value="Genomic_DNA"/>
</dbReference>
<dbReference type="PANTHER" id="PTHR13475:SF3">
    <property type="entry name" value="NEUGRIN"/>
    <property type="match status" value="1"/>
</dbReference>
<dbReference type="InterPro" id="IPR010487">
    <property type="entry name" value="NGRN/Rrg9"/>
</dbReference>